<dbReference type="GO" id="GO:0015074">
    <property type="term" value="P:DNA integration"/>
    <property type="evidence" value="ECO:0007669"/>
    <property type="project" value="InterPro"/>
</dbReference>
<dbReference type="InterPro" id="IPR025269">
    <property type="entry name" value="SAM-like_dom"/>
</dbReference>
<evidence type="ECO:0000313" key="8">
    <source>
        <dbReference type="Proteomes" id="UP000297429"/>
    </source>
</evidence>
<dbReference type="InterPro" id="IPR050090">
    <property type="entry name" value="Tyrosine_recombinase_XerCD"/>
</dbReference>
<accession>A0A497XY03</accession>
<dbReference type="Gene3D" id="1.10.150.130">
    <property type="match status" value="1"/>
</dbReference>
<keyword evidence="8" id="KW-1185">Reference proteome</keyword>
<dbReference type="Proteomes" id="UP000297429">
    <property type="component" value="Unassembled WGS sequence"/>
</dbReference>
<dbReference type="InterPro" id="IPR002104">
    <property type="entry name" value="Integrase_catalytic"/>
</dbReference>
<dbReference type="Gene3D" id="1.10.443.10">
    <property type="entry name" value="Intergrase catalytic core"/>
    <property type="match status" value="1"/>
</dbReference>
<dbReference type="Pfam" id="PF13102">
    <property type="entry name" value="Phage_int_SAM_5"/>
    <property type="match status" value="1"/>
</dbReference>
<keyword evidence="2" id="KW-0238">DNA-binding</keyword>
<dbReference type="InterPro" id="IPR011010">
    <property type="entry name" value="DNA_brk_join_enz"/>
</dbReference>
<dbReference type="PANTHER" id="PTHR30349">
    <property type="entry name" value="PHAGE INTEGRASE-RELATED"/>
    <property type="match status" value="1"/>
</dbReference>
<dbReference type="SUPFAM" id="SSF56349">
    <property type="entry name" value="DNA breaking-rejoining enzymes"/>
    <property type="match status" value="1"/>
</dbReference>
<reference evidence="6 8" key="2">
    <citation type="submission" date="2019-03" db="EMBL/GenBank/DDBJ databases">
        <authorList>
            <person name="He R.-H."/>
        </authorList>
    </citation>
    <scope>NUCLEOTIDE SEQUENCE [LARGE SCALE GENOMIC DNA]</scope>
    <source>
        <strain evidence="6 8">DSM 19624</strain>
    </source>
</reference>
<dbReference type="AlphaFoldDB" id="A0A497XY03"/>
<protein>
    <submittedName>
        <fullName evidence="5">Phage integrase family protein</fullName>
    </submittedName>
    <submittedName>
        <fullName evidence="6">Site-specific integrase</fullName>
    </submittedName>
</protein>
<sequence length="398" mass="45807">MSKVTLRKKAISKGRQTLFLDIYPPVPNPKTGKMQRKYYLKIFIYGRPRTELERDHNKETLSLGEHLRAKRQLDVQNRRFDFLSESKLKSNFIDFFKDEAAKRAGSANWRMSVNYFKEFVGEEFPFTHLNETFCEEYADFLLSSPGIGRAKRKIKTNTAVSYFAKFKSTLKEAYKKRFLPVDLGRIVDSITPEDTHREFLFMHELEKLATSPCDLPVVKKAGLFSAMTGFRYSDVETLLWKEIQGAEDNYYILYNQEKTESAEYYPVSNQIIQLLGPPGPADAKVFDGLKYDHVVKELKKWLINAGIEKHFTFHGFRHTFATLQLASGTSIYTVSKLLGHKNIKTTEIYTKIVDSLKKEASEKIKLSIFNIGEKLISAPSVMDDNDSQIHPCSANSVR</sequence>
<dbReference type="InterPro" id="IPR013762">
    <property type="entry name" value="Integrase-like_cat_sf"/>
</dbReference>
<dbReference type="CDD" id="cd01185">
    <property type="entry name" value="INTN1_C_like"/>
    <property type="match status" value="1"/>
</dbReference>
<dbReference type="RefSeq" id="WP_121285054.1">
    <property type="nucleotide sequence ID" value="NZ_RCCK01000012.1"/>
</dbReference>
<dbReference type="OrthoDB" id="892893at2"/>
<evidence type="ECO:0000313" key="6">
    <source>
        <dbReference type="EMBL" id="TFB30190.1"/>
    </source>
</evidence>
<dbReference type="InterPro" id="IPR010998">
    <property type="entry name" value="Integrase_recombinase_N"/>
</dbReference>
<feature type="domain" description="Tyr recombinase" evidence="4">
    <location>
        <begin position="195"/>
        <end position="362"/>
    </location>
</feature>
<evidence type="ECO:0000256" key="1">
    <source>
        <dbReference type="ARBA" id="ARBA00008857"/>
    </source>
</evidence>
<evidence type="ECO:0000259" key="4">
    <source>
        <dbReference type="PROSITE" id="PS51898"/>
    </source>
</evidence>
<dbReference type="GO" id="GO:0003677">
    <property type="term" value="F:DNA binding"/>
    <property type="evidence" value="ECO:0007669"/>
    <property type="project" value="UniProtKB-KW"/>
</dbReference>
<evidence type="ECO:0000313" key="7">
    <source>
        <dbReference type="Proteomes" id="UP000273898"/>
    </source>
</evidence>
<dbReference type="EMBL" id="RCCK01000012">
    <property type="protein sequence ID" value="RLJ75080.1"/>
    <property type="molecule type" value="Genomic_DNA"/>
</dbReference>
<proteinExistence type="inferred from homology"/>
<dbReference type="Proteomes" id="UP000273898">
    <property type="component" value="Unassembled WGS sequence"/>
</dbReference>
<comment type="caution">
    <text evidence="5">The sequence shown here is derived from an EMBL/GenBank/DDBJ whole genome shotgun (WGS) entry which is preliminary data.</text>
</comment>
<keyword evidence="3" id="KW-0233">DNA recombination</keyword>
<dbReference type="GO" id="GO:0006310">
    <property type="term" value="P:DNA recombination"/>
    <property type="evidence" value="ECO:0007669"/>
    <property type="project" value="UniProtKB-KW"/>
</dbReference>
<evidence type="ECO:0000313" key="5">
    <source>
        <dbReference type="EMBL" id="RLJ75080.1"/>
    </source>
</evidence>
<evidence type="ECO:0000256" key="3">
    <source>
        <dbReference type="ARBA" id="ARBA00023172"/>
    </source>
</evidence>
<organism evidence="5 7">
    <name type="scientific">Pedobacter alluvionis</name>
    <dbReference type="NCBI Taxonomy" id="475253"/>
    <lineage>
        <taxon>Bacteria</taxon>
        <taxon>Pseudomonadati</taxon>
        <taxon>Bacteroidota</taxon>
        <taxon>Sphingobacteriia</taxon>
        <taxon>Sphingobacteriales</taxon>
        <taxon>Sphingobacteriaceae</taxon>
        <taxon>Pedobacter</taxon>
    </lineage>
</organism>
<dbReference type="PANTHER" id="PTHR30349:SF64">
    <property type="entry name" value="PROPHAGE INTEGRASE INTD-RELATED"/>
    <property type="match status" value="1"/>
</dbReference>
<gene>
    <name evidence="5" type="ORF">BCL90_3427</name>
    <name evidence="6" type="ORF">E3V97_18640</name>
</gene>
<reference evidence="5 7" key="1">
    <citation type="submission" date="2018-10" db="EMBL/GenBank/DDBJ databases">
        <title>Genomic Encyclopedia of Archaeal and Bacterial Type Strains, Phase II (KMG-II): from individual species to whole genera.</title>
        <authorList>
            <person name="Goeker M."/>
        </authorList>
    </citation>
    <scope>NUCLEOTIDE SEQUENCE [LARGE SCALE GENOMIC DNA]</scope>
    <source>
        <strain evidence="5 7">DSM 19624</strain>
    </source>
</reference>
<dbReference type="EMBL" id="SOPX01000003">
    <property type="protein sequence ID" value="TFB30190.1"/>
    <property type="molecule type" value="Genomic_DNA"/>
</dbReference>
<name>A0A497XY03_9SPHI</name>
<dbReference type="PROSITE" id="PS51898">
    <property type="entry name" value="TYR_RECOMBINASE"/>
    <property type="match status" value="1"/>
</dbReference>
<comment type="similarity">
    <text evidence="1">Belongs to the 'phage' integrase family.</text>
</comment>
<evidence type="ECO:0000256" key="2">
    <source>
        <dbReference type="ARBA" id="ARBA00023125"/>
    </source>
</evidence>
<dbReference type="Pfam" id="PF00589">
    <property type="entry name" value="Phage_integrase"/>
    <property type="match status" value="1"/>
</dbReference>